<proteinExistence type="inferred from homology"/>
<dbReference type="Pfam" id="PF19086">
    <property type="entry name" value="Terpene_syn_C_2"/>
    <property type="match status" value="1"/>
</dbReference>
<name>A0A086A6X8_9FLAO</name>
<dbReference type="GO" id="GO:0010333">
    <property type="term" value="F:terpene synthase activity"/>
    <property type="evidence" value="ECO:0007669"/>
    <property type="project" value="InterPro"/>
</dbReference>
<organism evidence="2 3">
    <name type="scientific">Chryseobacterium soli</name>
    <dbReference type="NCBI Taxonomy" id="445961"/>
    <lineage>
        <taxon>Bacteria</taxon>
        <taxon>Pseudomonadati</taxon>
        <taxon>Bacteroidota</taxon>
        <taxon>Flavobacteriia</taxon>
        <taxon>Flavobacteriales</taxon>
        <taxon>Weeksellaceae</taxon>
        <taxon>Chryseobacterium group</taxon>
        <taxon>Chryseobacterium</taxon>
    </lineage>
</organism>
<dbReference type="EC" id="4.2.3.-" evidence="1"/>
<comment type="cofactor">
    <cofactor evidence="1">
        <name>Mg(2+)</name>
        <dbReference type="ChEBI" id="CHEBI:18420"/>
    </cofactor>
</comment>
<gene>
    <name evidence="2" type="ORF">IW15_12915</name>
</gene>
<accession>A0A086A6X8</accession>
<dbReference type="EMBL" id="JPRH01000004">
    <property type="protein sequence ID" value="KFF12442.1"/>
    <property type="molecule type" value="Genomic_DNA"/>
</dbReference>
<dbReference type="AlphaFoldDB" id="A0A086A6X8"/>
<dbReference type="Gene3D" id="1.10.600.10">
    <property type="entry name" value="Farnesyl Diphosphate Synthase"/>
    <property type="match status" value="1"/>
</dbReference>
<comment type="caution">
    <text evidence="2">The sequence shown here is derived from an EMBL/GenBank/DDBJ whole genome shotgun (WGS) entry which is preliminary data.</text>
</comment>
<evidence type="ECO:0000313" key="2">
    <source>
        <dbReference type="EMBL" id="KFF12442.1"/>
    </source>
</evidence>
<dbReference type="GO" id="GO:0046872">
    <property type="term" value="F:metal ion binding"/>
    <property type="evidence" value="ECO:0007669"/>
    <property type="project" value="UniProtKB-KW"/>
</dbReference>
<dbReference type="RefSeq" id="WP_034711647.1">
    <property type="nucleotide sequence ID" value="NZ_JPRH01000004.1"/>
</dbReference>
<dbReference type="PANTHER" id="PTHR35201:SF4">
    <property type="entry name" value="BETA-PINACENE SYNTHASE-RELATED"/>
    <property type="match status" value="1"/>
</dbReference>
<keyword evidence="3" id="KW-1185">Reference proteome</keyword>
<dbReference type="InterPro" id="IPR008949">
    <property type="entry name" value="Isoprenoid_synthase_dom_sf"/>
</dbReference>
<keyword evidence="1" id="KW-0456">Lyase</keyword>
<evidence type="ECO:0000313" key="3">
    <source>
        <dbReference type="Proteomes" id="UP000028705"/>
    </source>
</evidence>
<evidence type="ECO:0000256" key="1">
    <source>
        <dbReference type="RuleBase" id="RU366034"/>
    </source>
</evidence>
<keyword evidence="1" id="KW-0460">Magnesium</keyword>
<dbReference type="InterPro" id="IPR034686">
    <property type="entry name" value="Terpene_cyclase-like_2"/>
</dbReference>
<dbReference type="SFLD" id="SFLDS00005">
    <property type="entry name" value="Isoprenoid_Synthase_Type_I"/>
    <property type="match status" value="1"/>
</dbReference>
<protein>
    <recommendedName>
        <fullName evidence="1">Terpene synthase</fullName>
        <ecNumber evidence="1">4.2.3.-</ecNumber>
    </recommendedName>
</protein>
<comment type="similarity">
    <text evidence="1">Belongs to the terpene synthase family.</text>
</comment>
<keyword evidence="1" id="KW-0479">Metal-binding</keyword>
<dbReference type="PANTHER" id="PTHR35201">
    <property type="entry name" value="TERPENE SYNTHASE"/>
    <property type="match status" value="1"/>
</dbReference>
<dbReference type="Proteomes" id="UP000028705">
    <property type="component" value="Unassembled WGS sequence"/>
</dbReference>
<sequence>MREELILPQCRYPWVTINSPIANSFDDEEKVWYDNDYTFISEEGIKRCKPQFLSRVATYMNPTCDSMERMRPCARLMIYITIFDDFFGMTPAKELETIANRVYEVMMGEDPREDEIGILRQMAQARKEWETFMPRFWIDRVAINFYEFIMYGMMEEIPFKQAEKRTYPLLAHYFSFRKYSIGMWPYGDLIDPAVNFALPVHIYNHPVIQRCRELLSLVIVIQNDFASLIKELEIENESLNIIFILRNQYKLSYQEACTEAMRLHDEYCQELDDLHQSLPDFGEFQEAAYNHVYHIKLQISGCANWYYNSGTKRYESKAFIVPKYAREGDDIVIPHSIFVKEQDL</sequence>
<dbReference type="eggNOG" id="ENOG5033TIH">
    <property type="taxonomic scope" value="Bacteria"/>
</dbReference>
<dbReference type="STRING" id="445961.IW15_12915"/>
<reference evidence="2 3" key="1">
    <citation type="submission" date="2014-07" db="EMBL/GenBank/DDBJ databases">
        <title>Genome of Chryseobacterium soli DSM 19298.</title>
        <authorList>
            <person name="Stropko S.J."/>
            <person name="Pipes S.E."/>
            <person name="Newman J."/>
        </authorList>
    </citation>
    <scope>NUCLEOTIDE SEQUENCE [LARGE SCALE GENOMIC DNA]</scope>
    <source>
        <strain evidence="2 3">DSM 19298</strain>
    </source>
</reference>
<dbReference type="OrthoDB" id="1223397at2"/>
<dbReference type="SUPFAM" id="SSF48576">
    <property type="entry name" value="Terpenoid synthases"/>
    <property type="match status" value="1"/>
</dbReference>
<dbReference type="SFLD" id="SFLDG01020">
    <property type="entry name" value="Terpene_Cyclase_Like_2"/>
    <property type="match status" value="1"/>
</dbReference>